<keyword evidence="3" id="KW-1185">Reference proteome</keyword>
<evidence type="ECO:0000313" key="3">
    <source>
        <dbReference type="Proteomes" id="UP000077069"/>
    </source>
</evidence>
<dbReference type="InParanoid" id="A0A177CN23"/>
<keyword evidence="1" id="KW-0812">Transmembrane</keyword>
<dbReference type="GeneID" id="28766205"/>
<gene>
    <name evidence="2" type="ORF">CC84DRAFT_1215391</name>
</gene>
<accession>A0A177CN23</accession>
<proteinExistence type="predicted"/>
<evidence type="ECO:0000313" key="2">
    <source>
        <dbReference type="EMBL" id="OAG08935.1"/>
    </source>
</evidence>
<organism evidence="2 3">
    <name type="scientific">Paraphaeosphaeria sporulosa</name>
    <dbReference type="NCBI Taxonomy" id="1460663"/>
    <lineage>
        <taxon>Eukaryota</taxon>
        <taxon>Fungi</taxon>
        <taxon>Dikarya</taxon>
        <taxon>Ascomycota</taxon>
        <taxon>Pezizomycotina</taxon>
        <taxon>Dothideomycetes</taxon>
        <taxon>Pleosporomycetidae</taxon>
        <taxon>Pleosporales</taxon>
        <taxon>Massarineae</taxon>
        <taxon>Didymosphaeriaceae</taxon>
        <taxon>Paraphaeosphaeria</taxon>
    </lineage>
</organism>
<reference evidence="2 3" key="1">
    <citation type="submission" date="2016-05" db="EMBL/GenBank/DDBJ databases">
        <title>Comparative analysis of secretome profiles of manganese(II)-oxidizing ascomycete fungi.</title>
        <authorList>
            <consortium name="DOE Joint Genome Institute"/>
            <person name="Zeiner C.A."/>
            <person name="Purvine S.O."/>
            <person name="Zink E.M."/>
            <person name="Wu S."/>
            <person name="Pasa-Tolic L."/>
            <person name="Chaput D.L."/>
            <person name="Haridas S."/>
            <person name="Grigoriev I.V."/>
            <person name="Santelli C.M."/>
            <person name="Hansel C.M."/>
        </authorList>
    </citation>
    <scope>NUCLEOTIDE SEQUENCE [LARGE SCALE GENOMIC DNA]</scope>
    <source>
        <strain evidence="2 3">AP3s5-JAC2a</strain>
    </source>
</reference>
<dbReference type="AlphaFoldDB" id="A0A177CN23"/>
<sequence length="310" mass="35365">MVRRIRTLRELQIHDTEVAEQLLSFFRGSYNHKDIAVLLVDPCPKVDEQFSEFSTIAVPKSTPPRVAIDLEETDWLDVKEEDVRPRKLQFEQTLSMYDDLVQIVAPRNSAITAALEGGPPYYLADFFAKNVEARNASTVQSLFVETWRLTGVASTGVQKLADFDFSNLEHKAWSDEWKGKLFTQLWELREELEILQYKMQVNRQTLSQLYEGDNKLLGWDKLLRTNNYAIQLMNRTTDTYVQAIGSTAAQFANEQTKNSKKLTGFAAVFVPASLCAAILAIPSFTPDAKSITKFWYEALLPHNKHPDYCG</sequence>
<dbReference type="EMBL" id="KV441550">
    <property type="protein sequence ID" value="OAG08935.1"/>
    <property type="molecule type" value="Genomic_DNA"/>
</dbReference>
<dbReference type="STRING" id="1460663.A0A177CN23"/>
<name>A0A177CN23_9PLEO</name>
<protein>
    <submittedName>
        <fullName evidence="2">Uncharacterized protein</fullName>
    </submittedName>
</protein>
<evidence type="ECO:0000256" key="1">
    <source>
        <dbReference type="SAM" id="Phobius"/>
    </source>
</evidence>
<dbReference type="RefSeq" id="XP_018039300.1">
    <property type="nucleotide sequence ID" value="XM_018182719.1"/>
</dbReference>
<dbReference type="OrthoDB" id="5428055at2759"/>
<dbReference type="Proteomes" id="UP000077069">
    <property type="component" value="Unassembled WGS sequence"/>
</dbReference>
<feature type="transmembrane region" description="Helical" evidence="1">
    <location>
        <begin position="262"/>
        <end position="284"/>
    </location>
</feature>
<keyword evidence="1" id="KW-0472">Membrane</keyword>
<keyword evidence="1" id="KW-1133">Transmembrane helix</keyword>